<evidence type="ECO:0000256" key="12">
    <source>
        <dbReference type="ARBA" id="ARBA00022840"/>
    </source>
</evidence>
<evidence type="ECO:0000256" key="16">
    <source>
        <dbReference type="ARBA" id="ARBA00051245"/>
    </source>
</evidence>
<organism evidence="20 21">
    <name type="scientific">Enteractinococcus coprophilus</name>
    <dbReference type="NCBI Taxonomy" id="1027633"/>
    <lineage>
        <taxon>Bacteria</taxon>
        <taxon>Bacillati</taxon>
        <taxon>Actinomycetota</taxon>
        <taxon>Actinomycetes</taxon>
        <taxon>Micrococcales</taxon>
        <taxon>Micrococcaceae</taxon>
    </lineage>
</organism>
<dbReference type="GO" id="GO:0004715">
    <property type="term" value="F:non-membrane spanning protein tyrosine kinase activity"/>
    <property type="evidence" value="ECO:0007669"/>
    <property type="project" value="UniProtKB-EC"/>
</dbReference>
<evidence type="ECO:0000256" key="4">
    <source>
        <dbReference type="ARBA" id="ARBA00008883"/>
    </source>
</evidence>
<dbReference type="InterPro" id="IPR005702">
    <property type="entry name" value="Wzc-like_C"/>
</dbReference>
<name>A0A543AMM4_9MICC</name>
<comment type="similarity">
    <text evidence="4">Belongs to the etk/wzc family.</text>
</comment>
<feature type="transmembrane region" description="Helical" evidence="17">
    <location>
        <begin position="180"/>
        <end position="201"/>
    </location>
</feature>
<dbReference type="OrthoDB" id="9812433at2"/>
<keyword evidence="9 17" id="KW-0812">Transmembrane</keyword>
<evidence type="ECO:0000256" key="2">
    <source>
        <dbReference type="ARBA" id="ARBA00006683"/>
    </source>
</evidence>
<feature type="domain" description="AAA" evidence="19">
    <location>
        <begin position="268"/>
        <end position="390"/>
    </location>
</feature>
<evidence type="ECO:0000256" key="14">
    <source>
        <dbReference type="ARBA" id="ARBA00023136"/>
    </source>
</evidence>
<evidence type="ECO:0000256" key="15">
    <source>
        <dbReference type="ARBA" id="ARBA00023137"/>
    </source>
</evidence>
<dbReference type="AlphaFoldDB" id="A0A543AMM4"/>
<dbReference type="RefSeq" id="WP_141864074.1">
    <property type="nucleotide sequence ID" value="NZ_BAABAN010000017.1"/>
</dbReference>
<evidence type="ECO:0000256" key="11">
    <source>
        <dbReference type="ARBA" id="ARBA00022777"/>
    </source>
</evidence>
<dbReference type="InterPro" id="IPR050445">
    <property type="entry name" value="Bact_polysacc_biosynth/exp"/>
</dbReference>
<evidence type="ECO:0000259" key="19">
    <source>
        <dbReference type="Pfam" id="PF13614"/>
    </source>
</evidence>
<evidence type="ECO:0000313" key="20">
    <source>
        <dbReference type="EMBL" id="TQL73843.1"/>
    </source>
</evidence>
<evidence type="ECO:0000256" key="8">
    <source>
        <dbReference type="ARBA" id="ARBA00022679"/>
    </source>
</evidence>
<feature type="transmembrane region" description="Helical" evidence="17">
    <location>
        <begin position="12"/>
        <end position="31"/>
    </location>
</feature>
<evidence type="ECO:0000256" key="13">
    <source>
        <dbReference type="ARBA" id="ARBA00022989"/>
    </source>
</evidence>
<evidence type="ECO:0000256" key="10">
    <source>
        <dbReference type="ARBA" id="ARBA00022741"/>
    </source>
</evidence>
<comment type="similarity">
    <text evidence="3">Belongs to the CpsD/CapB family.</text>
</comment>
<dbReference type="GO" id="GO:0042802">
    <property type="term" value="F:identical protein binding"/>
    <property type="evidence" value="ECO:0007669"/>
    <property type="project" value="UniProtKB-ARBA"/>
</dbReference>
<reference evidence="20 21" key="1">
    <citation type="submission" date="2019-06" db="EMBL/GenBank/DDBJ databases">
        <title>Sequencing the genomes of 1000 actinobacteria strains.</title>
        <authorList>
            <person name="Klenk H.-P."/>
        </authorList>
    </citation>
    <scope>NUCLEOTIDE SEQUENCE [LARGE SCALE GENOMIC DNA]</scope>
    <source>
        <strain evidence="20 21">DSM 24083</strain>
    </source>
</reference>
<proteinExistence type="inferred from homology"/>
<dbReference type="PANTHER" id="PTHR32309:SF13">
    <property type="entry name" value="FERRIC ENTEROBACTIN TRANSPORT PROTEIN FEPE"/>
    <property type="match status" value="1"/>
</dbReference>
<gene>
    <name evidence="20" type="ORF">FB556_0291</name>
</gene>
<comment type="catalytic activity">
    <reaction evidence="16">
        <text>L-tyrosyl-[protein] + ATP = O-phospho-L-tyrosyl-[protein] + ADP + H(+)</text>
        <dbReference type="Rhea" id="RHEA:10596"/>
        <dbReference type="Rhea" id="RHEA-COMP:10136"/>
        <dbReference type="Rhea" id="RHEA-COMP:20101"/>
        <dbReference type="ChEBI" id="CHEBI:15378"/>
        <dbReference type="ChEBI" id="CHEBI:30616"/>
        <dbReference type="ChEBI" id="CHEBI:46858"/>
        <dbReference type="ChEBI" id="CHEBI:61978"/>
        <dbReference type="ChEBI" id="CHEBI:456216"/>
        <dbReference type="EC" id="2.7.10.2"/>
    </reaction>
</comment>
<keyword evidence="11" id="KW-0418">Kinase</keyword>
<protein>
    <recommendedName>
        <fullName evidence="5">non-specific protein-tyrosine kinase</fullName>
        <ecNumber evidence="5">2.7.10.2</ecNumber>
    </recommendedName>
</protein>
<evidence type="ECO:0000256" key="1">
    <source>
        <dbReference type="ARBA" id="ARBA00004429"/>
    </source>
</evidence>
<comment type="subcellular location">
    <subcellularLocation>
        <location evidence="1">Cell inner membrane</location>
        <topology evidence="1">Multi-pass membrane protein</topology>
    </subcellularLocation>
</comment>
<dbReference type="FunFam" id="3.40.50.300:FF:000527">
    <property type="entry name" value="Tyrosine-protein kinase etk"/>
    <property type="match status" value="1"/>
</dbReference>
<keyword evidence="21" id="KW-1185">Reference proteome</keyword>
<sequence>MELGDYLRILYTHWVLIVVTTILGTGAGFVVTQLTTPIYEAEAKLYVSVRTDSQASSDLLQGSNFARQSMATFVELATTKSVLVPLAEELNLDVSPRQLADQITVSAPADSTLINISVLDENPMRAVAIANEVGVQTRTLVEEELEPPHDDDATSPVQITVVQPATEPTAPVSPRPQTNLVLGCMLGMAVGVGIALLRTVLDTRIRTTDDIEQISAAPILGRIAHDSKAAKKPLIVHLDPKSPRAESFRTLRTNVQFLAVGEGPKTFVISSAGPGEGKSTTAANLALALAETGMKLALVDCDLRRPRVAEYMGVEGSVGLTDVLIGRVEAADVMQRWGQTQLYVLPAGQIPPNPSELLGSSMMDQLLAQLEQQVDMVILDAPPVLLVTDAVVVGAKTQGMIFVAAAGITKKRALEGAITSLDTAHVPLRGIIATMLPAKGASLNGYGAYAYAYGEENRTAPRRSWFRKLLPRQKAGTRRKG</sequence>
<dbReference type="CDD" id="cd05387">
    <property type="entry name" value="BY-kinase"/>
    <property type="match status" value="1"/>
</dbReference>
<dbReference type="SUPFAM" id="SSF52540">
    <property type="entry name" value="P-loop containing nucleoside triphosphate hydrolases"/>
    <property type="match status" value="1"/>
</dbReference>
<comment type="caution">
    <text evidence="20">The sequence shown here is derived from an EMBL/GenBank/DDBJ whole genome shotgun (WGS) entry which is preliminary data.</text>
</comment>
<evidence type="ECO:0000256" key="7">
    <source>
        <dbReference type="ARBA" id="ARBA00022519"/>
    </source>
</evidence>
<dbReference type="Pfam" id="PF02706">
    <property type="entry name" value="Wzz"/>
    <property type="match status" value="1"/>
</dbReference>
<keyword evidence="13 17" id="KW-1133">Transmembrane helix</keyword>
<keyword evidence="15" id="KW-0829">Tyrosine-protein kinase</keyword>
<evidence type="ECO:0000256" key="3">
    <source>
        <dbReference type="ARBA" id="ARBA00007316"/>
    </source>
</evidence>
<dbReference type="Pfam" id="PF13614">
    <property type="entry name" value="AAA_31"/>
    <property type="match status" value="1"/>
</dbReference>
<dbReference type="GO" id="GO:0005524">
    <property type="term" value="F:ATP binding"/>
    <property type="evidence" value="ECO:0007669"/>
    <property type="project" value="UniProtKB-KW"/>
</dbReference>
<dbReference type="InterPro" id="IPR027417">
    <property type="entry name" value="P-loop_NTPase"/>
</dbReference>
<evidence type="ECO:0000256" key="6">
    <source>
        <dbReference type="ARBA" id="ARBA00022475"/>
    </source>
</evidence>
<dbReference type="EC" id="2.7.10.2" evidence="5"/>
<dbReference type="PANTHER" id="PTHR32309">
    <property type="entry name" value="TYROSINE-PROTEIN KINASE"/>
    <property type="match status" value="1"/>
</dbReference>
<feature type="domain" description="Polysaccharide chain length determinant N-terminal" evidence="18">
    <location>
        <begin position="2"/>
        <end position="88"/>
    </location>
</feature>
<keyword evidence="8" id="KW-0808">Transferase</keyword>
<dbReference type="EMBL" id="VFOU01000001">
    <property type="protein sequence ID" value="TQL73843.1"/>
    <property type="molecule type" value="Genomic_DNA"/>
</dbReference>
<comment type="similarity">
    <text evidence="2">Belongs to the CpsC/CapA family.</text>
</comment>
<evidence type="ECO:0000313" key="21">
    <source>
        <dbReference type="Proteomes" id="UP000319746"/>
    </source>
</evidence>
<dbReference type="InterPro" id="IPR003856">
    <property type="entry name" value="LPS_length_determ_N"/>
</dbReference>
<keyword evidence="6" id="KW-1003">Cell membrane</keyword>
<dbReference type="GO" id="GO:0005886">
    <property type="term" value="C:plasma membrane"/>
    <property type="evidence" value="ECO:0007669"/>
    <property type="project" value="UniProtKB-SubCell"/>
</dbReference>
<accession>A0A543AMM4</accession>
<evidence type="ECO:0000259" key="18">
    <source>
        <dbReference type="Pfam" id="PF02706"/>
    </source>
</evidence>
<keyword evidence="12" id="KW-0067">ATP-binding</keyword>
<keyword evidence="7" id="KW-0997">Cell inner membrane</keyword>
<evidence type="ECO:0000256" key="5">
    <source>
        <dbReference type="ARBA" id="ARBA00011903"/>
    </source>
</evidence>
<evidence type="ECO:0000256" key="17">
    <source>
        <dbReference type="SAM" id="Phobius"/>
    </source>
</evidence>
<dbReference type="NCBIfam" id="TIGR01007">
    <property type="entry name" value="eps_fam"/>
    <property type="match status" value="1"/>
</dbReference>
<keyword evidence="14 17" id="KW-0472">Membrane</keyword>
<dbReference type="Gene3D" id="3.40.50.300">
    <property type="entry name" value="P-loop containing nucleotide triphosphate hydrolases"/>
    <property type="match status" value="1"/>
</dbReference>
<dbReference type="InterPro" id="IPR025669">
    <property type="entry name" value="AAA_dom"/>
</dbReference>
<evidence type="ECO:0000256" key="9">
    <source>
        <dbReference type="ARBA" id="ARBA00022692"/>
    </source>
</evidence>
<dbReference type="Proteomes" id="UP000319746">
    <property type="component" value="Unassembled WGS sequence"/>
</dbReference>
<keyword evidence="10" id="KW-0547">Nucleotide-binding</keyword>